<dbReference type="Proteomes" id="UP000886891">
    <property type="component" value="Unassembled WGS sequence"/>
</dbReference>
<dbReference type="InterPro" id="IPR002930">
    <property type="entry name" value="GCV_H"/>
</dbReference>
<dbReference type="GO" id="GO:0019464">
    <property type="term" value="P:glycine decarboxylation via glycine cleavage system"/>
    <property type="evidence" value="ECO:0007669"/>
    <property type="project" value="UniProtKB-UniRule"/>
</dbReference>
<dbReference type="Gene3D" id="2.40.50.100">
    <property type="match status" value="1"/>
</dbReference>
<dbReference type="PANTHER" id="PTHR11715:SF3">
    <property type="entry name" value="GLYCINE CLEAVAGE SYSTEM H PROTEIN-RELATED"/>
    <property type="match status" value="1"/>
</dbReference>
<dbReference type="SUPFAM" id="SSF51230">
    <property type="entry name" value="Single hybrid motif"/>
    <property type="match status" value="1"/>
</dbReference>
<accession>A0A9D1SYC2</accession>
<keyword evidence="2 3" id="KW-0450">Lipoyl</keyword>
<evidence type="ECO:0000256" key="3">
    <source>
        <dbReference type="HAMAP-Rule" id="MF_00272"/>
    </source>
</evidence>
<comment type="caution">
    <text evidence="6">The sequence shown here is derived from an EMBL/GenBank/DDBJ whole genome shotgun (WGS) entry which is preliminary data.</text>
</comment>
<evidence type="ECO:0000256" key="4">
    <source>
        <dbReference type="PIRSR" id="PIRSR617453-50"/>
    </source>
</evidence>
<gene>
    <name evidence="3 6" type="primary">gcvH</name>
    <name evidence="6" type="ORF">IAB14_05535</name>
</gene>
<dbReference type="GO" id="GO:0005737">
    <property type="term" value="C:cytoplasm"/>
    <property type="evidence" value="ECO:0007669"/>
    <property type="project" value="TreeGrafter"/>
</dbReference>
<comment type="subunit">
    <text evidence="3">The glycine cleavage system is composed of four proteins: P, T, L and H.</text>
</comment>
<dbReference type="NCBIfam" id="TIGR00527">
    <property type="entry name" value="gcvH"/>
    <property type="match status" value="1"/>
</dbReference>
<dbReference type="PROSITE" id="PS50968">
    <property type="entry name" value="BIOTINYL_LIPOYL"/>
    <property type="match status" value="1"/>
</dbReference>
<evidence type="ECO:0000256" key="2">
    <source>
        <dbReference type="ARBA" id="ARBA00022823"/>
    </source>
</evidence>
<dbReference type="CDD" id="cd06848">
    <property type="entry name" value="GCS_H"/>
    <property type="match status" value="1"/>
</dbReference>
<dbReference type="NCBIfam" id="NF002270">
    <property type="entry name" value="PRK01202.1"/>
    <property type="match status" value="1"/>
</dbReference>
<evidence type="ECO:0000313" key="7">
    <source>
        <dbReference type="Proteomes" id="UP000886891"/>
    </source>
</evidence>
<comment type="similarity">
    <text evidence="1 3">Belongs to the GcvH family.</text>
</comment>
<dbReference type="InterPro" id="IPR011053">
    <property type="entry name" value="Single_hybrid_motif"/>
</dbReference>
<dbReference type="InterPro" id="IPR000089">
    <property type="entry name" value="Biotin_lipoyl"/>
</dbReference>
<name>A0A9D1SYC2_9FIRM</name>
<dbReference type="AlphaFoldDB" id="A0A9D1SYC2"/>
<dbReference type="InterPro" id="IPR017453">
    <property type="entry name" value="GCV_H_sub"/>
</dbReference>
<dbReference type="PANTHER" id="PTHR11715">
    <property type="entry name" value="GLYCINE CLEAVAGE SYSTEM H PROTEIN"/>
    <property type="match status" value="1"/>
</dbReference>
<dbReference type="Pfam" id="PF01597">
    <property type="entry name" value="GCV_H"/>
    <property type="match status" value="1"/>
</dbReference>
<evidence type="ECO:0000313" key="6">
    <source>
        <dbReference type="EMBL" id="HIV00551.1"/>
    </source>
</evidence>
<dbReference type="HAMAP" id="MF_00272">
    <property type="entry name" value="GcvH"/>
    <property type="match status" value="1"/>
</dbReference>
<protein>
    <recommendedName>
        <fullName evidence="3">Glycine cleavage system H protein</fullName>
    </recommendedName>
</protein>
<sequence>MATILFSKSHEWVSTDGNAAKIGISDYAQNELGDIVYVGLPEVGAAIRKGDVLCDVESVKAVSEIYAPVSGKIVAVNTELEEVPELINTDAMGAWICEVELDGAPEDLMTEEAYKEFIKG</sequence>
<feature type="domain" description="Lipoyl-binding" evidence="5">
    <location>
        <begin position="19"/>
        <end position="100"/>
    </location>
</feature>
<reference evidence="6" key="1">
    <citation type="submission" date="2020-10" db="EMBL/GenBank/DDBJ databases">
        <authorList>
            <person name="Gilroy R."/>
        </authorList>
    </citation>
    <scope>NUCLEOTIDE SEQUENCE</scope>
    <source>
        <strain evidence="6">23406</strain>
    </source>
</reference>
<evidence type="ECO:0000256" key="1">
    <source>
        <dbReference type="ARBA" id="ARBA00009249"/>
    </source>
</evidence>
<dbReference type="EMBL" id="DVOH01000040">
    <property type="protein sequence ID" value="HIV00551.1"/>
    <property type="molecule type" value="Genomic_DNA"/>
</dbReference>
<proteinExistence type="inferred from homology"/>
<dbReference type="GO" id="GO:0005960">
    <property type="term" value="C:glycine cleavage complex"/>
    <property type="evidence" value="ECO:0007669"/>
    <property type="project" value="InterPro"/>
</dbReference>
<comment type="function">
    <text evidence="3">The glycine cleavage system catalyzes the degradation of glycine. The H protein shuttles the methylamine group of glycine from the P protein to the T protein.</text>
</comment>
<evidence type="ECO:0000259" key="5">
    <source>
        <dbReference type="PROSITE" id="PS50968"/>
    </source>
</evidence>
<reference evidence="6" key="2">
    <citation type="journal article" date="2021" name="PeerJ">
        <title>Extensive microbial diversity within the chicken gut microbiome revealed by metagenomics and culture.</title>
        <authorList>
            <person name="Gilroy R."/>
            <person name="Ravi A."/>
            <person name="Getino M."/>
            <person name="Pursley I."/>
            <person name="Horton D.L."/>
            <person name="Alikhan N.F."/>
            <person name="Baker D."/>
            <person name="Gharbi K."/>
            <person name="Hall N."/>
            <person name="Watson M."/>
            <person name="Adriaenssens E.M."/>
            <person name="Foster-Nyarko E."/>
            <person name="Jarju S."/>
            <person name="Secka A."/>
            <person name="Antonio M."/>
            <person name="Oren A."/>
            <person name="Chaudhuri R.R."/>
            <person name="La Ragione R."/>
            <person name="Hildebrand F."/>
            <person name="Pallen M.J."/>
        </authorList>
    </citation>
    <scope>NUCLEOTIDE SEQUENCE</scope>
    <source>
        <strain evidence="6">23406</strain>
    </source>
</reference>
<organism evidence="6 7">
    <name type="scientific">Candidatus Stercoripulliclostridium merdipullorum</name>
    <dbReference type="NCBI Taxonomy" id="2840952"/>
    <lineage>
        <taxon>Bacteria</taxon>
        <taxon>Bacillati</taxon>
        <taxon>Bacillota</taxon>
        <taxon>Clostridia</taxon>
        <taxon>Eubacteriales</taxon>
        <taxon>Candidatus Stercoripulliclostridium</taxon>
    </lineage>
</organism>
<comment type="cofactor">
    <cofactor evidence="3">
        <name>(R)-lipoate</name>
        <dbReference type="ChEBI" id="CHEBI:83088"/>
    </cofactor>
    <text evidence="3">Binds 1 lipoyl cofactor covalently.</text>
</comment>
<feature type="modified residue" description="N6-lipoyllysine" evidence="3 4">
    <location>
        <position position="60"/>
    </location>
</feature>
<dbReference type="InterPro" id="IPR003016">
    <property type="entry name" value="2-oxoA_DH_lipoyl-BS"/>
</dbReference>
<dbReference type="GO" id="GO:0009249">
    <property type="term" value="P:protein lipoylation"/>
    <property type="evidence" value="ECO:0007669"/>
    <property type="project" value="TreeGrafter"/>
</dbReference>
<dbReference type="PROSITE" id="PS00189">
    <property type="entry name" value="LIPOYL"/>
    <property type="match status" value="1"/>
</dbReference>
<dbReference type="InterPro" id="IPR033753">
    <property type="entry name" value="GCV_H/Fam206"/>
</dbReference>